<accession>A0A1J7I393</accession>
<evidence type="ECO:0000313" key="1">
    <source>
        <dbReference type="EMBL" id="OIW22095.1"/>
    </source>
</evidence>
<proteinExistence type="predicted"/>
<reference evidence="1 2" key="1">
    <citation type="submission" date="2016-10" db="EMBL/GenBank/DDBJ databases">
        <title>Draft genome sequence of Coniochaeta ligniaria NRRL30616, a lignocellulolytic fungus for bioabatement of inhibitors in plant biomass hydrolysates.</title>
        <authorList>
            <consortium name="DOE Joint Genome Institute"/>
            <person name="Jimenez D.J."/>
            <person name="Hector R.E."/>
            <person name="Riley R."/>
            <person name="Sun H."/>
            <person name="Grigoriev I.V."/>
            <person name="Van Elsas J.D."/>
            <person name="Nichols N.N."/>
        </authorList>
    </citation>
    <scope>NUCLEOTIDE SEQUENCE [LARGE SCALE GENOMIC DNA]</scope>
    <source>
        <strain evidence="1 2">NRRL 30616</strain>
    </source>
</reference>
<dbReference type="Proteomes" id="UP000182658">
    <property type="component" value="Unassembled WGS sequence"/>
</dbReference>
<gene>
    <name evidence="1" type="ORF">CONLIGDRAFT_687871</name>
</gene>
<evidence type="ECO:0000313" key="2">
    <source>
        <dbReference type="Proteomes" id="UP000182658"/>
    </source>
</evidence>
<dbReference type="InParanoid" id="A0A1J7I393"/>
<dbReference type="OrthoDB" id="5270493at2759"/>
<name>A0A1J7I393_9PEZI</name>
<dbReference type="AlphaFoldDB" id="A0A1J7I393"/>
<keyword evidence="2" id="KW-1185">Reference proteome</keyword>
<protein>
    <submittedName>
        <fullName evidence="1">Uncharacterized protein</fullName>
    </submittedName>
</protein>
<sequence>MDVDAHITTGYDVVPPLGYLARYDPRRLTTQQPPSPPSVLESTWGSRLVATAVPAYHPIIDAWNAENGIKSAFLTTLNFRAVDFTVLCPFGTQLVSGTRVSDDVTVEIVVIVQPGTMTTQRSRLVTRELANLLTKYVSA</sequence>
<dbReference type="EMBL" id="KV875181">
    <property type="protein sequence ID" value="OIW22095.1"/>
    <property type="molecule type" value="Genomic_DNA"/>
</dbReference>
<organism evidence="1 2">
    <name type="scientific">Coniochaeta ligniaria NRRL 30616</name>
    <dbReference type="NCBI Taxonomy" id="1408157"/>
    <lineage>
        <taxon>Eukaryota</taxon>
        <taxon>Fungi</taxon>
        <taxon>Dikarya</taxon>
        <taxon>Ascomycota</taxon>
        <taxon>Pezizomycotina</taxon>
        <taxon>Sordariomycetes</taxon>
        <taxon>Sordariomycetidae</taxon>
        <taxon>Coniochaetales</taxon>
        <taxon>Coniochaetaceae</taxon>
        <taxon>Coniochaeta</taxon>
    </lineage>
</organism>